<comment type="caution">
    <text evidence="2">The sequence shown here is derived from an EMBL/GenBank/DDBJ whole genome shotgun (WGS) entry which is preliminary data.</text>
</comment>
<reference evidence="2" key="2">
    <citation type="journal article" date="2021" name="World Allergy Organ. J.">
        <title>Chromosome-level assembly of Dermatophagoides farinae genome and transcriptome reveals two novel allergens Der f 37 and Der f 39.</title>
        <authorList>
            <person name="Chen J."/>
            <person name="Cai Z."/>
            <person name="Fan D."/>
            <person name="Hu J."/>
            <person name="Hou Y."/>
            <person name="He Y."/>
            <person name="Zhang Z."/>
            <person name="Zhao Z."/>
            <person name="Gao P."/>
            <person name="Hu W."/>
            <person name="Sun J."/>
            <person name="Li J."/>
            <person name="Ji K."/>
        </authorList>
    </citation>
    <scope>NUCLEOTIDE SEQUENCE</scope>
    <source>
        <strain evidence="2">JKM2019</strain>
    </source>
</reference>
<accession>A0A9D4NSL8</accession>
<feature type="compositionally biased region" description="Low complexity" evidence="1">
    <location>
        <begin position="52"/>
        <end position="61"/>
    </location>
</feature>
<organism evidence="2">
    <name type="scientific">Dermatophagoides farinae</name>
    <name type="common">American house dust mite</name>
    <dbReference type="NCBI Taxonomy" id="6954"/>
    <lineage>
        <taxon>Eukaryota</taxon>
        <taxon>Metazoa</taxon>
        <taxon>Ecdysozoa</taxon>
        <taxon>Arthropoda</taxon>
        <taxon>Chelicerata</taxon>
        <taxon>Arachnida</taxon>
        <taxon>Acari</taxon>
        <taxon>Acariformes</taxon>
        <taxon>Sarcoptiformes</taxon>
        <taxon>Astigmata</taxon>
        <taxon>Psoroptidia</taxon>
        <taxon>Analgoidea</taxon>
        <taxon>Pyroglyphidae</taxon>
        <taxon>Dermatophagoidinae</taxon>
        <taxon>Dermatophagoides</taxon>
    </lineage>
</organism>
<evidence type="ECO:0000256" key="1">
    <source>
        <dbReference type="SAM" id="MobiDB-lite"/>
    </source>
</evidence>
<feature type="region of interest" description="Disordered" evidence="1">
    <location>
        <begin position="52"/>
        <end position="71"/>
    </location>
</feature>
<protein>
    <submittedName>
        <fullName evidence="2">Uncharacterized protein</fullName>
    </submittedName>
</protein>
<dbReference type="Proteomes" id="UP000828236">
    <property type="component" value="Unassembled WGS sequence"/>
</dbReference>
<reference evidence="2" key="1">
    <citation type="submission" date="2020-06" db="EMBL/GenBank/DDBJ databases">
        <authorList>
            <person name="Ji K."/>
            <person name="Li J."/>
        </authorList>
    </citation>
    <scope>NUCLEOTIDE SEQUENCE</scope>
    <source>
        <strain evidence="2">JKM2019</strain>
        <tissue evidence="2">Whole body</tissue>
    </source>
</reference>
<evidence type="ECO:0000313" key="2">
    <source>
        <dbReference type="EMBL" id="KAH7638186.1"/>
    </source>
</evidence>
<sequence length="247" mass="28781">MSNNLFDKNKKIPTTTTTTMTNIFAVPNLSTSSTMTMMNPFQQQQQFYNYPSSSSFQLPLSSPTPPPPSSTTLPFIINNNNLPTVNSSISTQQQQQSWSQQIPSVMPWSNQLNNCQQWIMNDRFSFGIMTQPSTNTQQSPQIPQQQQQQQQLNMINQQQSIDIHQNFSFNKNNKRHFSHLMSDYEDESNYDFDNNRPIKKYIGEDKVLEIFDRMHIREGENYIVEDADHHQFDINNQNQNSNNNNNK</sequence>
<dbReference type="EMBL" id="SDOV01000008">
    <property type="protein sequence ID" value="KAH7638186.1"/>
    <property type="molecule type" value="Genomic_DNA"/>
</dbReference>
<gene>
    <name evidence="2" type="ORF">HUG17_9291</name>
</gene>
<proteinExistence type="predicted"/>
<name>A0A9D4NSL8_DERFA</name>
<dbReference type="AlphaFoldDB" id="A0A9D4NSL8"/>